<comment type="caution">
    <text evidence="6">The sequence shown here is derived from an EMBL/GenBank/DDBJ whole genome shotgun (WGS) entry which is preliminary data.</text>
</comment>
<comment type="similarity">
    <text evidence="1">Belongs to the FMO family.</text>
</comment>
<evidence type="ECO:0000256" key="5">
    <source>
        <dbReference type="ARBA" id="ARBA00023002"/>
    </source>
</evidence>
<proteinExistence type="inferred from homology"/>
<dbReference type="Gene3D" id="3.50.50.60">
    <property type="entry name" value="FAD/NAD(P)-binding domain"/>
    <property type="match status" value="2"/>
</dbReference>
<dbReference type="InterPro" id="IPR020946">
    <property type="entry name" value="Flavin_mOase-like"/>
</dbReference>
<accession>A0A7J6PRL3</accession>
<evidence type="ECO:0000313" key="6">
    <source>
        <dbReference type="EMBL" id="KAF4698652.1"/>
    </source>
</evidence>
<evidence type="ECO:0000256" key="4">
    <source>
        <dbReference type="ARBA" id="ARBA00022857"/>
    </source>
</evidence>
<evidence type="ECO:0000256" key="1">
    <source>
        <dbReference type="ARBA" id="ARBA00009183"/>
    </source>
</evidence>
<feature type="non-terminal residue" evidence="6">
    <location>
        <position position="1"/>
    </location>
</feature>
<protein>
    <submittedName>
        <fullName evidence="6">Monooxygenase</fullName>
    </submittedName>
</protein>
<organism evidence="6 7">
    <name type="scientific">Perkinsus olseni</name>
    <name type="common">Perkinsus atlanticus</name>
    <dbReference type="NCBI Taxonomy" id="32597"/>
    <lineage>
        <taxon>Eukaryota</taxon>
        <taxon>Sar</taxon>
        <taxon>Alveolata</taxon>
        <taxon>Perkinsozoa</taxon>
        <taxon>Perkinsea</taxon>
        <taxon>Perkinsida</taxon>
        <taxon>Perkinsidae</taxon>
        <taxon>Perkinsus</taxon>
    </lineage>
</organism>
<dbReference type="InterPro" id="IPR000960">
    <property type="entry name" value="Flavin_mOase"/>
</dbReference>
<dbReference type="InterPro" id="IPR050346">
    <property type="entry name" value="FMO-like"/>
</dbReference>
<dbReference type="Pfam" id="PF00743">
    <property type="entry name" value="FMO-like"/>
    <property type="match status" value="2"/>
</dbReference>
<keyword evidence="4" id="KW-0521">NADP</keyword>
<dbReference type="GO" id="GO:0004499">
    <property type="term" value="F:N,N-dimethylaniline monooxygenase activity"/>
    <property type="evidence" value="ECO:0007669"/>
    <property type="project" value="InterPro"/>
</dbReference>
<keyword evidence="6" id="KW-0503">Monooxygenase</keyword>
<keyword evidence="2" id="KW-0285">Flavoprotein</keyword>
<evidence type="ECO:0000256" key="3">
    <source>
        <dbReference type="ARBA" id="ARBA00022827"/>
    </source>
</evidence>
<keyword evidence="3" id="KW-0274">FAD</keyword>
<dbReference type="EMBL" id="JABANM010035046">
    <property type="protein sequence ID" value="KAF4698652.1"/>
    <property type="molecule type" value="Genomic_DNA"/>
</dbReference>
<sequence>MCDDIMKYRLWAATHVPPMPRRPCAVRFYVLPYHDQLIEDLGVSKYLHGGILEDFRCYYPATYRRLTVCVIGGGVSGIVTLRTLLAEGFDVTLLEARSRVGGVWSTGYVGQGAQVPSWFYEFSEFPVGDRYPLFMKKEDLCSYIDDYVSHFKLGPHIRCNVLVKDLENLDGKAWRVITEDGHQRVFDKVVICTGLFRKKHIPDFPGMDQTKVKVFHSSDCSDRSAFTGKDVVFVGYGKSTLDLMNELKDEVKSTTFVYREKRWPLPGNLWKISIIHVMFCRAFEWLLPSYYTEDRPRSSLYNLFTAVWWWLWEHILDWQHGLNAKQATITEFTKDGIILSTGEQICCDAVVLGTGFEAAMEILPSECKEKLICDKGEGPWLYRHIVHPDFMHLAFVGWASISTAISTSTLQALWLAAFWRERIHPTKKDMTDDIMKYRLWAATHVPPMPRRFGAVRFYVLPYHDQLIEDLGVRKYLHGGILEDFRCYYPAAYRPLVEALSTDRVDGARGMGGQTVCVIGGGVSGIVTLRTLLAEGFDVTLLEARSRVGGVWSTGYVGQGVIIGGCLSTVTVSLAFVELISLISRSSSEAQSPSWFYEFSEFPVGDRYPLFMKKEDLCSYIDDYVSHFKLGPHIRCNVLVKDLENLDGKAWRVTTEDGHQRVFDKVVICTGLFRKKHIPDFPGMDQTKVKVFHSSDCSDRSAFTGKDVVFVGYGKSTLDLMHELKDEVKSSTGFEAAMEILPLECPSRLHASRLCWMGFYQYKYQYFHASGSLARRHLERHDLYNCIGYGT</sequence>
<dbReference type="Proteomes" id="UP000574390">
    <property type="component" value="Unassembled WGS sequence"/>
</dbReference>
<dbReference type="InterPro" id="IPR036188">
    <property type="entry name" value="FAD/NAD-bd_sf"/>
</dbReference>
<dbReference type="GO" id="GO:0050660">
    <property type="term" value="F:flavin adenine dinucleotide binding"/>
    <property type="evidence" value="ECO:0007669"/>
    <property type="project" value="InterPro"/>
</dbReference>
<keyword evidence="5" id="KW-0560">Oxidoreductase</keyword>
<reference evidence="6 7" key="1">
    <citation type="submission" date="2020-04" db="EMBL/GenBank/DDBJ databases">
        <title>Perkinsus olseni comparative genomics.</title>
        <authorList>
            <person name="Bogema D.R."/>
        </authorList>
    </citation>
    <scope>NUCLEOTIDE SEQUENCE [LARGE SCALE GENOMIC DNA]</scope>
    <source>
        <strain evidence="6">ATCC PRA-205</strain>
    </source>
</reference>
<evidence type="ECO:0000256" key="2">
    <source>
        <dbReference type="ARBA" id="ARBA00022630"/>
    </source>
</evidence>
<name>A0A7J6PRL3_PEROL</name>
<dbReference type="PRINTS" id="PR00370">
    <property type="entry name" value="FMOXYGENASE"/>
</dbReference>
<evidence type="ECO:0000313" key="7">
    <source>
        <dbReference type="Proteomes" id="UP000574390"/>
    </source>
</evidence>
<dbReference type="GO" id="GO:0050661">
    <property type="term" value="F:NADP binding"/>
    <property type="evidence" value="ECO:0007669"/>
    <property type="project" value="InterPro"/>
</dbReference>
<gene>
    <name evidence="6" type="primary">FMO1_10</name>
    <name evidence="6" type="ORF">FOZ62_032482</name>
</gene>
<dbReference type="SUPFAM" id="SSF51905">
    <property type="entry name" value="FAD/NAD(P)-binding domain"/>
    <property type="match status" value="2"/>
</dbReference>
<dbReference type="PANTHER" id="PTHR23023">
    <property type="entry name" value="DIMETHYLANILINE MONOOXYGENASE"/>
    <property type="match status" value="1"/>
</dbReference>
<dbReference type="AlphaFoldDB" id="A0A7J6PRL3"/>